<reference evidence="3" key="1">
    <citation type="submission" date="2016-11" db="EMBL/GenBank/DDBJ databases">
        <title>Dehalogenimonas formicexedens sp. nov., a chlorinated alkane respiring bacterium isolated from contaminated groundwater.</title>
        <authorList>
            <person name="Key T.A."/>
            <person name="Bowman K.S."/>
            <person name="Lee I."/>
            <person name="Chun J."/>
            <person name="Albuquerque L."/>
            <person name="da Costa M.S."/>
            <person name="Rainey F.A."/>
            <person name="Moe W.M."/>
        </authorList>
    </citation>
    <scope>NUCLEOTIDE SEQUENCE [LARGE SCALE GENOMIC DNA]</scope>
    <source>
        <strain evidence="3">NSZ-14</strain>
    </source>
</reference>
<organism evidence="2 3">
    <name type="scientific">Dehalogenimonas formicexedens</name>
    <dbReference type="NCBI Taxonomy" id="1839801"/>
    <lineage>
        <taxon>Bacteria</taxon>
        <taxon>Bacillati</taxon>
        <taxon>Chloroflexota</taxon>
        <taxon>Dehalococcoidia</taxon>
        <taxon>Dehalococcoidales</taxon>
        <taxon>Dehalococcoidaceae</taxon>
        <taxon>Dehalogenimonas</taxon>
    </lineage>
</organism>
<evidence type="ECO:0000256" key="1">
    <source>
        <dbReference type="SAM" id="Phobius"/>
    </source>
</evidence>
<dbReference type="Proteomes" id="UP000185934">
    <property type="component" value="Chromosome"/>
</dbReference>
<sequence>MVRLILIAVVLSLTAIVLAAVANVINIQPIKPAMLAIAAIGTIAVFMALRETVRRYLSIVRAFMTVLLSIILIAFSWSYLKIESVQDLKNRIENLFNSNNSLQETLDLTLGKLNFSFDTSNGGADSTSQPPGSKFTKEYVTIDGGRLIGADGHSVTLWNNPQAVDPSWSQLLLFLQSDATDARSYDFASYVCADFAETLHNNAEAAGIKAAYVCIDLGPSPGYPSGAGHALNAFQTTDRGLVFIDDTGLTSGGPSNADKSVIVRVGSSYIPESLFPESGWSSQWESMGTVLKIDIIKW</sequence>
<dbReference type="AlphaFoldDB" id="A0A1P8F870"/>
<dbReference type="STRING" id="1839801.Dform_01350"/>
<keyword evidence="1" id="KW-1133">Transmembrane helix</keyword>
<evidence type="ECO:0000313" key="3">
    <source>
        <dbReference type="Proteomes" id="UP000185934"/>
    </source>
</evidence>
<evidence type="ECO:0000313" key="2">
    <source>
        <dbReference type="EMBL" id="APV44674.1"/>
    </source>
</evidence>
<accession>A0A1P8F870</accession>
<dbReference type="KEGG" id="dfo:Dform_01350"/>
<proteinExistence type="predicted"/>
<dbReference type="EMBL" id="CP018258">
    <property type="protein sequence ID" value="APV44674.1"/>
    <property type="molecule type" value="Genomic_DNA"/>
</dbReference>
<protein>
    <submittedName>
        <fullName evidence="2">Uncharacterized protein</fullName>
    </submittedName>
</protein>
<keyword evidence="3" id="KW-1185">Reference proteome</keyword>
<keyword evidence="1" id="KW-0472">Membrane</keyword>
<name>A0A1P8F870_9CHLR</name>
<feature type="transmembrane region" description="Helical" evidence="1">
    <location>
        <begin position="29"/>
        <end position="49"/>
    </location>
</feature>
<gene>
    <name evidence="2" type="ORF">Dform_01350</name>
</gene>
<feature type="transmembrane region" description="Helical" evidence="1">
    <location>
        <begin position="56"/>
        <end position="80"/>
    </location>
</feature>
<keyword evidence="1" id="KW-0812">Transmembrane</keyword>